<dbReference type="EMBL" id="FYEK01000072">
    <property type="protein sequence ID" value="SNB74073.1"/>
    <property type="molecule type" value="Genomic_DNA"/>
</dbReference>
<gene>
    <name evidence="2" type="ORF">SAMN02746019_00017340</name>
</gene>
<dbReference type="Proteomes" id="UP000197025">
    <property type="component" value="Unassembled WGS sequence"/>
</dbReference>
<evidence type="ECO:0000313" key="3">
    <source>
        <dbReference type="Proteomes" id="UP000197025"/>
    </source>
</evidence>
<evidence type="ECO:0000256" key="1">
    <source>
        <dbReference type="SAM" id="Phobius"/>
    </source>
</evidence>
<feature type="transmembrane region" description="Helical" evidence="1">
    <location>
        <begin position="170"/>
        <end position="192"/>
    </location>
</feature>
<feature type="transmembrane region" description="Helical" evidence="1">
    <location>
        <begin position="131"/>
        <end position="149"/>
    </location>
</feature>
<feature type="transmembrane region" description="Helical" evidence="1">
    <location>
        <begin position="97"/>
        <end position="119"/>
    </location>
</feature>
<protein>
    <submittedName>
        <fullName evidence="2">Uncharacterized protein</fullName>
    </submittedName>
</protein>
<feature type="transmembrane region" description="Helical" evidence="1">
    <location>
        <begin position="36"/>
        <end position="55"/>
    </location>
</feature>
<proteinExistence type="predicted"/>
<sequence>MNPMEAVGTALAVLLTLMILSYLIEDTAVYRLAASLLVGLSIGYFTAVMLWNVLIPQWRALPVAADPARRAFLLLQLGLGLLVLAKGVPRLGILGDLGLAIALGVGLGIAGAGALFGTIGPQVAAGAGQGFTLGLAATLLALLAAQFYRPPVRSPALSAAWGGLQGLGRAVWAFTLGALFGSALITGISLLIGRAEFLIQALSRWGP</sequence>
<feature type="transmembrane region" description="Helical" evidence="1">
    <location>
        <begin position="67"/>
        <end position="85"/>
    </location>
</feature>
<organism evidence="2 3">
    <name type="scientific">Thermoflexus hugenholtzii JAD2</name>
    <dbReference type="NCBI Taxonomy" id="877466"/>
    <lineage>
        <taxon>Bacteria</taxon>
        <taxon>Bacillati</taxon>
        <taxon>Chloroflexota</taxon>
        <taxon>Thermoflexia</taxon>
        <taxon>Thermoflexales</taxon>
        <taxon>Thermoflexaceae</taxon>
        <taxon>Thermoflexus</taxon>
    </lineage>
</organism>
<evidence type="ECO:0000313" key="2">
    <source>
        <dbReference type="EMBL" id="SNB74073.1"/>
    </source>
</evidence>
<reference evidence="3" key="1">
    <citation type="submission" date="2017-06" db="EMBL/GenBank/DDBJ databases">
        <authorList>
            <person name="Varghese N."/>
            <person name="Submissions S."/>
        </authorList>
    </citation>
    <scope>NUCLEOTIDE SEQUENCE [LARGE SCALE GENOMIC DNA]</scope>
    <source>
        <strain evidence="3">JAD2</strain>
    </source>
</reference>
<keyword evidence="1" id="KW-1133">Transmembrane helix</keyword>
<dbReference type="AlphaFoldDB" id="A0A212RNW0"/>
<feature type="transmembrane region" description="Helical" evidence="1">
    <location>
        <begin position="6"/>
        <end position="24"/>
    </location>
</feature>
<dbReference type="RefSeq" id="WP_088572254.1">
    <property type="nucleotide sequence ID" value="NZ_FYEK01000072.1"/>
</dbReference>
<name>A0A212RNW0_9CHLR</name>
<accession>A0A212RNW0</accession>
<keyword evidence="3" id="KW-1185">Reference proteome</keyword>
<keyword evidence="1" id="KW-0472">Membrane</keyword>
<dbReference type="InParanoid" id="A0A212RNW0"/>
<keyword evidence="1" id="KW-0812">Transmembrane</keyword>